<dbReference type="InterPro" id="IPR029063">
    <property type="entry name" value="SAM-dependent_MTases_sf"/>
</dbReference>
<keyword evidence="3" id="KW-1185">Reference proteome</keyword>
<evidence type="ECO:0000256" key="1">
    <source>
        <dbReference type="ARBA" id="ARBA00022679"/>
    </source>
</evidence>
<dbReference type="EMBL" id="JTLZ01000005">
    <property type="protein sequence ID" value="KHO26544.1"/>
    <property type="molecule type" value="Genomic_DNA"/>
</dbReference>
<dbReference type="GO" id="GO:0032259">
    <property type="term" value="P:methylation"/>
    <property type="evidence" value="ECO:0007669"/>
    <property type="project" value="UniProtKB-KW"/>
</dbReference>
<evidence type="ECO:0000313" key="2">
    <source>
        <dbReference type="EMBL" id="KHO26544.1"/>
    </source>
</evidence>
<reference evidence="2 3" key="1">
    <citation type="submission" date="2014-11" db="EMBL/GenBank/DDBJ databases">
        <title>Mycobacterium setense Manresensis Genome.</title>
        <authorList>
            <person name="Rech G."/>
            <person name="Sumoy L."/>
        </authorList>
    </citation>
    <scope>NUCLEOTIDE SEQUENCE [LARGE SCALE GENOMIC DNA]</scope>
    <source>
        <strain evidence="2 3">Manresensis</strain>
    </source>
</reference>
<dbReference type="Proteomes" id="UP000031004">
    <property type="component" value="Unassembled WGS sequence"/>
</dbReference>
<dbReference type="Gene3D" id="3.40.50.150">
    <property type="entry name" value="Vaccinia Virus protein VP39"/>
    <property type="match status" value="1"/>
</dbReference>
<dbReference type="PANTHER" id="PTHR43861:SF3">
    <property type="entry name" value="PUTATIVE (AFU_ORTHOLOGUE AFUA_2G14390)-RELATED"/>
    <property type="match status" value="1"/>
</dbReference>
<organism evidence="2 3">
    <name type="scientific">Mycolicibacterium setense</name>
    <dbReference type="NCBI Taxonomy" id="431269"/>
    <lineage>
        <taxon>Bacteria</taxon>
        <taxon>Bacillati</taxon>
        <taxon>Actinomycetota</taxon>
        <taxon>Actinomycetes</taxon>
        <taxon>Mycobacteriales</taxon>
        <taxon>Mycobacteriaceae</taxon>
        <taxon>Mycolicibacterium</taxon>
    </lineage>
</organism>
<dbReference type="PANTHER" id="PTHR43861">
    <property type="entry name" value="TRANS-ACONITATE 2-METHYLTRANSFERASE-RELATED"/>
    <property type="match status" value="1"/>
</dbReference>
<proteinExistence type="predicted"/>
<keyword evidence="1" id="KW-0808">Transferase</keyword>
<gene>
    <name evidence="2" type="ORF">QQ44_12845</name>
</gene>
<comment type="caution">
    <text evidence="2">The sequence shown here is derived from an EMBL/GenBank/DDBJ whole genome shotgun (WGS) entry which is preliminary data.</text>
</comment>
<protein>
    <submittedName>
        <fullName evidence="2">Methyltransferase</fullName>
    </submittedName>
</protein>
<dbReference type="SUPFAM" id="SSF53335">
    <property type="entry name" value="S-adenosyl-L-methionine-dependent methyltransferases"/>
    <property type="match status" value="1"/>
</dbReference>
<dbReference type="RefSeq" id="WP_039320047.1">
    <property type="nucleotide sequence ID" value="NZ_JTLZ01000005.1"/>
</dbReference>
<sequence length="327" mass="36397">MNAVTRDCRLCGSTGPHPTIEVREMMFGTRELFEYFSCAACDTLQIQDALEGQDLMRHYPPNYYSHSASAQPSAFRWLVTQHDAYKLRGGGNRMVGALVKARVSEGILRVLLGGDVVRMLAELEVERDARILDVGCGTGALLDRMSRIGFNNLLGADPFISADGESSEGVPLMKRDLSEMDGKFDLLMFNHSLEHVPDPVATLKVAHEKLAAGGMCLARVPTTTSEAWTTYRADWVQADAPRHMVIPSRRGMAMAAERAGLRVVRTFDDSNLGQFLGSEAYRRDVAVTDPKILRMFGPKQLWEWEKRALSLNQKQRGDQTGFVLRAM</sequence>
<name>A0ABR4YWP6_9MYCO</name>
<accession>A0ABR4YWP6</accession>
<dbReference type="Pfam" id="PF13489">
    <property type="entry name" value="Methyltransf_23"/>
    <property type="match status" value="1"/>
</dbReference>
<dbReference type="CDD" id="cd02440">
    <property type="entry name" value="AdoMet_MTases"/>
    <property type="match status" value="1"/>
</dbReference>
<dbReference type="GO" id="GO:0008168">
    <property type="term" value="F:methyltransferase activity"/>
    <property type="evidence" value="ECO:0007669"/>
    <property type="project" value="UniProtKB-KW"/>
</dbReference>
<evidence type="ECO:0000313" key="3">
    <source>
        <dbReference type="Proteomes" id="UP000031004"/>
    </source>
</evidence>
<keyword evidence="2" id="KW-0489">Methyltransferase</keyword>